<dbReference type="GO" id="GO:0071949">
    <property type="term" value="F:FAD binding"/>
    <property type="evidence" value="ECO:0007669"/>
    <property type="project" value="InterPro"/>
</dbReference>
<dbReference type="InterPro" id="IPR016169">
    <property type="entry name" value="FAD-bd_PCMH_sub2"/>
</dbReference>
<dbReference type="Gene3D" id="3.30.43.10">
    <property type="entry name" value="Uridine Diphospho-n-acetylenolpyruvylglucosamine Reductase, domain 2"/>
    <property type="match status" value="1"/>
</dbReference>
<comment type="caution">
    <text evidence="4">The sequence shown here is derived from an EMBL/GenBank/DDBJ whole genome shotgun (WGS) entry which is preliminary data.</text>
</comment>
<dbReference type="SUPFAM" id="SSF56176">
    <property type="entry name" value="FAD-binding/transporter-associated domain-like"/>
    <property type="match status" value="1"/>
</dbReference>
<dbReference type="Proteomes" id="UP000663848">
    <property type="component" value="Unassembled WGS sequence"/>
</dbReference>
<keyword evidence="2" id="KW-0812">Transmembrane</keyword>
<dbReference type="InterPro" id="IPR010031">
    <property type="entry name" value="FAD_lactone_oxidase-like"/>
</dbReference>
<evidence type="ECO:0000313" key="6">
    <source>
        <dbReference type="Proteomes" id="UP000663872"/>
    </source>
</evidence>
<dbReference type="Pfam" id="PF04030">
    <property type="entry name" value="ALO"/>
    <property type="match status" value="1"/>
</dbReference>
<dbReference type="AlphaFoldDB" id="A0A818WHG0"/>
<dbReference type="InterPro" id="IPR006094">
    <property type="entry name" value="Oxid_FAD_bind_N"/>
</dbReference>
<evidence type="ECO:0000256" key="2">
    <source>
        <dbReference type="SAM" id="Phobius"/>
    </source>
</evidence>
<dbReference type="EMBL" id="CAJOBR010000986">
    <property type="protein sequence ID" value="CAF4567117.1"/>
    <property type="molecule type" value="Genomic_DNA"/>
</dbReference>
<dbReference type="InterPro" id="IPR016166">
    <property type="entry name" value="FAD-bd_PCMH"/>
</dbReference>
<dbReference type="InterPro" id="IPR036318">
    <property type="entry name" value="FAD-bd_PCMH-like_sf"/>
</dbReference>
<evidence type="ECO:0000313" key="5">
    <source>
        <dbReference type="EMBL" id="CAF4567117.1"/>
    </source>
</evidence>
<dbReference type="GO" id="GO:0016020">
    <property type="term" value="C:membrane"/>
    <property type="evidence" value="ECO:0007669"/>
    <property type="project" value="InterPro"/>
</dbReference>
<feature type="transmembrane region" description="Helical" evidence="2">
    <location>
        <begin position="157"/>
        <end position="178"/>
    </location>
</feature>
<dbReference type="GO" id="GO:0003885">
    <property type="term" value="F:D-arabinono-1,4-lactone oxidase activity"/>
    <property type="evidence" value="ECO:0007669"/>
    <property type="project" value="InterPro"/>
</dbReference>
<accession>A0A818WHG0</accession>
<dbReference type="EMBL" id="CAJNYT010005249">
    <property type="protein sequence ID" value="CAF3724166.1"/>
    <property type="molecule type" value="Genomic_DNA"/>
</dbReference>
<evidence type="ECO:0000313" key="4">
    <source>
        <dbReference type="EMBL" id="CAF3724166.1"/>
    </source>
</evidence>
<keyword evidence="2" id="KW-1133">Transmembrane helix</keyword>
<keyword evidence="2" id="KW-0472">Membrane</keyword>
<sequence>MVEYWNWAKTFRCRPLLYVEPTSIDSLRISLKEINKTKSKIRIIGCAHSPSALSMSNEVLISMKNFNRILEIDKENLVIHCESGVLLSTLNEILPQYNLSLPVQGSVSTLTIAGAISTATHGSGIQYGTLSSYVRSITLMKLDGELKEFRLEDDEDLFRCLTCCLGTFGIIISVRLQVSRLFYLELNQHPLEFRKFLNTLPVYYSSSDHFRYMWYPHTNFGIAYHLNRVQPRIINNKNSFLSKFLSWFRYSLIGYHLLEVLFLFSLYFPRFIRCINNIYFKLDGRSCHKIDRCDKLFNFDCLFYQYANEWAIPLDQAVSCLLQLEKLMEQNNYVHFPIEIRFSKDEDLSYLSPAYKRKTCWINTVAYRPFGKNHLEHQTYFKAFESICYKHNGRPHWAKEHPLTNEDFSKLYPQWNLFHQKRKEFDPNDLFLNDCLRNMFS</sequence>
<evidence type="ECO:0000259" key="3">
    <source>
        <dbReference type="PROSITE" id="PS51387"/>
    </source>
</evidence>
<reference evidence="4" key="1">
    <citation type="submission" date="2021-02" db="EMBL/GenBank/DDBJ databases">
        <authorList>
            <person name="Nowell W R."/>
        </authorList>
    </citation>
    <scope>NUCLEOTIDE SEQUENCE</scope>
</reference>
<dbReference type="PANTHER" id="PTHR43762">
    <property type="entry name" value="L-GULONOLACTONE OXIDASE"/>
    <property type="match status" value="1"/>
</dbReference>
<feature type="domain" description="FAD-binding PCMH-type" evidence="3">
    <location>
        <begin position="11"/>
        <end position="181"/>
    </location>
</feature>
<dbReference type="PANTHER" id="PTHR43762:SF1">
    <property type="entry name" value="D-ARABINONO-1,4-LACTONE OXIDASE"/>
    <property type="match status" value="1"/>
</dbReference>
<proteinExistence type="predicted"/>
<dbReference type="InterPro" id="IPR016167">
    <property type="entry name" value="FAD-bd_PCMH_sub1"/>
</dbReference>
<feature type="transmembrane region" description="Helical" evidence="2">
    <location>
        <begin position="247"/>
        <end position="268"/>
    </location>
</feature>
<dbReference type="Proteomes" id="UP000663872">
    <property type="component" value="Unassembled WGS sequence"/>
</dbReference>
<protein>
    <recommendedName>
        <fullName evidence="3">FAD-binding PCMH-type domain-containing protein</fullName>
    </recommendedName>
</protein>
<dbReference type="InterPro" id="IPR007173">
    <property type="entry name" value="ALO_C"/>
</dbReference>
<organism evidence="4 6">
    <name type="scientific">Rotaria socialis</name>
    <dbReference type="NCBI Taxonomy" id="392032"/>
    <lineage>
        <taxon>Eukaryota</taxon>
        <taxon>Metazoa</taxon>
        <taxon>Spiralia</taxon>
        <taxon>Gnathifera</taxon>
        <taxon>Rotifera</taxon>
        <taxon>Eurotatoria</taxon>
        <taxon>Bdelloidea</taxon>
        <taxon>Philodinida</taxon>
        <taxon>Philodinidae</taxon>
        <taxon>Rotaria</taxon>
    </lineage>
</organism>
<gene>
    <name evidence="4" type="ORF">GRG538_LOCUS29840</name>
    <name evidence="5" type="ORF">QYT958_LOCUS9378</name>
</gene>
<keyword evidence="1" id="KW-0560">Oxidoreductase</keyword>
<dbReference type="PIRSF" id="PIRSF000136">
    <property type="entry name" value="LGO_GLO"/>
    <property type="match status" value="1"/>
</dbReference>
<dbReference type="PROSITE" id="PS51387">
    <property type="entry name" value="FAD_PCMH"/>
    <property type="match status" value="1"/>
</dbReference>
<dbReference type="Gene3D" id="3.30.465.10">
    <property type="match status" value="1"/>
</dbReference>
<name>A0A818WHG0_9BILA</name>
<dbReference type="Gene3D" id="3.30.70.2520">
    <property type="match status" value="1"/>
</dbReference>
<evidence type="ECO:0000256" key="1">
    <source>
        <dbReference type="ARBA" id="ARBA00023002"/>
    </source>
</evidence>
<dbReference type="Pfam" id="PF01565">
    <property type="entry name" value="FAD_binding_4"/>
    <property type="match status" value="1"/>
</dbReference>